<organism evidence="1 2">
    <name type="scientific">Dallia pectoralis</name>
    <name type="common">Alaska blackfish</name>
    <dbReference type="NCBI Taxonomy" id="75939"/>
    <lineage>
        <taxon>Eukaryota</taxon>
        <taxon>Metazoa</taxon>
        <taxon>Chordata</taxon>
        <taxon>Craniata</taxon>
        <taxon>Vertebrata</taxon>
        <taxon>Euteleostomi</taxon>
        <taxon>Actinopterygii</taxon>
        <taxon>Neopterygii</taxon>
        <taxon>Teleostei</taxon>
        <taxon>Protacanthopterygii</taxon>
        <taxon>Esociformes</taxon>
        <taxon>Umbridae</taxon>
        <taxon>Dallia</taxon>
    </lineage>
</organism>
<evidence type="ECO:0000313" key="2">
    <source>
        <dbReference type="Proteomes" id="UP001157502"/>
    </source>
</evidence>
<sequence>MDGYLFPLTVEGNWSNSLSKCMKNKLQVYFLSKNKSSGGDCLVNYEDHSSTTATVYFNSDKIRENVLARDNHEITVKNEIVKLRVSCLEKYPEEASSLSVGAASNVLSDVSAETLDPRPGESIHGDEGAVMDSPQSSAVVLERLPELMSKEMLTLLVENISNLEENNYTLEIISETKTAVLTFNNPNGKALLNVIC</sequence>
<dbReference type="Proteomes" id="UP001157502">
    <property type="component" value="Chromosome 20"/>
</dbReference>
<keyword evidence="2" id="KW-1185">Reference proteome</keyword>
<evidence type="ECO:0000313" key="1">
    <source>
        <dbReference type="EMBL" id="KAJ7996602.1"/>
    </source>
</evidence>
<comment type="caution">
    <text evidence="1">The sequence shown here is derived from an EMBL/GenBank/DDBJ whole genome shotgun (WGS) entry which is preliminary data.</text>
</comment>
<dbReference type="EMBL" id="CM055747">
    <property type="protein sequence ID" value="KAJ7996602.1"/>
    <property type="molecule type" value="Genomic_DNA"/>
</dbReference>
<name>A0ACC2FZ96_DALPE</name>
<proteinExistence type="predicted"/>
<gene>
    <name evidence="1" type="ORF">DPEC_G00238760</name>
</gene>
<accession>A0ACC2FZ96</accession>
<reference evidence="1" key="1">
    <citation type="submission" date="2021-05" db="EMBL/GenBank/DDBJ databases">
        <authorList>
            <person name="Pan Q."/>
            <person name="Jouanno E."/>
            <person name="Zahm M."/>
            <person name="Klopp C."/>
            <person name="Cabau C."/>
            <person name="Louis A."/>
            <person name="Berthelot C."/>
            <person name="Parey E."/>
            <person name="Roest Crollius H."/>
            <person name="Montfort J."/>
            <person name="Robinson-Rechavi M."/>
            <person name="Bouchez O."/>
            <person name="Lampietro C."/>
            <person name="Lopez Roques C."/>
            <person name="Donnadieu C."/>
            <person name="Postlethwait J."/>
            <person name="Bobe J."/>
            <person name="Dillon D."/>
            <person name="Chandos A."/>
            <person name="von Hippel F."/>
            <person name="Guiguen Y."/>
        </authorList>
    </citation>
    <scope>NUCLEOTIDE SEQUENCE</scope>
    <source>
        <strain evidence="1">YG-Jan2019</strain>
    </source>
</reference>
<protein>
    <submittedName>
        <fullName evidence="1">Uncharacterized protein</fullName>
    </submittedName>
</protein>